<feature type="region of interest" description="Disordered" evidence="1">
    <location>
        <begin position="52"/>
        <end position="72"/>
    </location>
</feature>
<evidence type="ECO:0000256" key="1">
    <source>
        <dbReference type="SAM" id="MobiDB-lite"/>
    </source>
</evidence>
<feature type="compositionally biased region" description="Polar residues" evidence="1">
    <location>
        <begin position="62"/>
        <end position="71"/>
    </location>
</feature>
<dbReference type="EMBL" id="JBCEZU010000538">
    <property type="protein sequence ID" value="KAK9517525.1"/>
    <property type="molecule type" value="Genomic_DNA"/>
</dbReference>
<dbReference type="AlphaFoldDB" id="A0AAW1E5N0"/>
<evidence type="ECO:0000313" key="2">
    <source>
        <dbReference type="EMBL" id="KAK9517525.1"/>
    </source>
</evidence>
<proteinExistence type="predicted"/>
<dbReference type="Proteomes" id="UP001488805">
    <property type="component" value="Unassembled WGS sequence"/>
</dbReference>
<protein>
    <submittedName>
        <fullName evidence="2">Uncharacterized protein</fullName>
    </submittedName>
</protein>
<organism evidence="2 3">
    <name type="scientific">Zoarces viviparus</name>
    <name type="common">Viviparous eelpout</name>
    <name type="synonym">Blennius viviparus</name>
    <dbReference type="NCBI Taxonomy" id="48416"/>
    <lineage>
        <taxon>Eukaryota</taxon>
        <taxon>Metazoa</taxon>
        <taxon>Chordata</taxon>
        <taxon>Craniata</taxon>
        <taxon>Vertebrata</taxon>
        <taxon>Euteleostomi</taxon>
        <taxon>Actinopterygii</taxon>
        <taxon>Neopterygii</taxon>
        <taxon>Teleostei</taxon>
        <taxon>Neoteleostei</taxon>
        <taxon>Acanthomorphata</taxon>
        <taxon>Eupercaria</taxon>
        <taxon>Perciformes</taxon>
        <taxon>Cottioidei</taxon>
        <taxon>Zoarcales</taxon>
        <taxon>Zoarcidae</taxon>
        <taxon>Zoarcinae</taxon>
        <taxon>Zoarces</taxon>
    </lineage>
</organism>
<sequence>MQSVYDCRRRAAQAVRDSCHDNDFALALATGPSEENPCSAACTARPPSVPASTPLRSLLAGSPSSTKTHNSLPGEWVEDWLTEARLTLETRQVSVCLSAYANAVGLGTTQAP</sequence>
<accession>A0AAW1E5N0</accession>
<evidence type="ECO:0000313" key="3">
    <source>
        <dbReference type="Proteomes" id="UP001488805"/>
    </source>
</evidence>
<reference evidence="2 3" key="1">
    <citation type="journal article" date="2024" name="Genome Biol. Evol.">
        <title>Chromosome-level genome assembly of the viviparous eelpout Zoarces viviparus.</title>
        <authorList>
            <person name="Fuhrmann N."/>
            <person name="Brasseur M.V."/>
            <person name="Bakowski C.E."/>
            <person name="Podsiadlowski L."/>
            <person name="Prost S."/>
            <person name="Krehenwinkel H."/>
            <person name="Mayer C."/>
        </authorList>
    </citation>
    <scope>NUCLEOTIDE SEQUENCE [LARGE SCALE GENOMIC DNA]</scope>
    <source>
        <strain evidence="2">NO-MEL_2022_Ind0_liver</strain>
    </source>
</reference>
<keyword evidence="3" id="KW-1185">Reference proteome</keyword>
<gene>
    <name evidence="2" type="ORF">VZT92_022890</name>
</gene>
<name>A0AAW1E5N0_ZOAVI</name>
<comment type="caution">
    <text evidence="2">The sequence shown here is derived from an EMBL/GenBank/DDBJ whole genome shotgun (WGS) entry which is preliminary data.</text>
</comment>